<evidence type="ECO:0000313" key="1">
    <source>
        <dbReference type="EMBL" id="CUU56843.1"/>
    </source>
</evidence>
<evidence type="ECO:0000313" key="2">
    <source>
        <dbReference type="Proteomes" id="UP000198802"/>
    </source>
</evidence>
<proteinExistence type="predicted"/>
<dbReference type="AlphaFoldDB" id="A0A0S4QMF8"/>
<accession>A0A0S4QMF8</accession>
<dbReference type="RefSeq" id="WP_091277660.1">
    <property type="nucleotide sequence ID" value="NZ_FAOZ01000009.1"/>
</dbReference>
<sequence>MFGFEFQTANAFEAIPTGFPIPAGPGIRERETAWRHDATGTTLEGDESRRPKASADLEFVTPARATVREAVTAAQAAVDLARALQEESRRGSGAVLYRRGDVTAGGVWLKDCAIRFYDDGFHAQAQGTVGVPLAGFEALLSKVWERSKRRDQVKREVDRMAPFAELPGYQAAKAFPSLRGFLTACHLFLLRATDAEPGCFDDPYGVNADLTDSTAYFDFSGNASVRAVNQRVRKLPAPPATCRVLVNSDSPKSMFAVLHRTDFHSMFRSLSEPEREILARPATEVLWPANQGDINQVRLFPLPYRIDPAAADVRARLDIDGVELDEWKPAKKPEKDLVRGPVTWTLLEHGPTVAQWWESVRFGDTRRDGLRKDVASPPPGFRGRDRQYLDRFPQSQEDKTAYYGMGAFPMDHDEATGAGLAVFEYRDLMADIDVPVWDDLSFDRWVGVVEVFAKHYLPKLG</sequence>
<organism evidence="1 2">
    <name type="scientific">Parafrankia irregularis</name>
    <dbReference type="NCBI Taxonomy" id="795642"/>
    <lineage>
        <taxon>Bacteria</taxon>
        <taxon>Bacillati</taxon>
        <taxon>Actinomycetota</taxon>
        <taxon>Actinomycetes</taxon>
        <taxon>Frankiales</taxon>
        <taxon>Frankiaceae</taxon>
        <taxon>Parafrankia</taxon>
    </lineage>
</organism>
<gene>
    <name evidence="1" type="ORF">Ga0074812_10963</name>
</gene>
<reference evidence="2" key="1">
    <citation type="submission" date="2015-11" db="EMBL/GenBank/DDBJ databases">
        <authorList>
            <person name="Varghese N."/>
        </authorList>
    </citation>
    <scope>NUCLEOTIDE SEQUENCE [LARGE SCALE GENOMIC DNA]</scope>
    <source>
        <strain evidence="2">DSM 45899</strain>
    </source>
</reference>
<name>A0A0S4QMF8_9ACTN</name>
<keyword evidence="2" id="KW-1185">Reference proteome</keyword>
<dbReference type="EMBL" id="FAOZ01000009">
    <property type="protein sequence ID" value="CUU56843.1"/>
    <property type="molecule type" value="Genomic_DNA"/>
</dbReference>
<dbReference type="Proteomes" id="UP000198802">
    <property type="component" value="Unassembled WGS sequence"/>
</dbReference>
<protein>
    <submittedName>
        <fullName evidence="1">Uncharacterized protein</fullName>
    </submittedName>
</protein>